<reference evidence="1" key="1">
    <citation type="journal article" date="2019" name="bioRxiv">
        <title>The Genome of the Zebra Mussel, Dreissena polymorpha: A Resource for Invasive Species Research.</title>
        <authorList>
            <person name="McCartney M.A."/>
            <person name="Auch B."/>
            <person name="Kono T."/>
            <person name="Mallez S."/>
            <person name="Zhang Y."/>
            <person name="Obille A."/>
            <person name="Becker A."/>
            <person name="Abrahante J.E."/>
            <person name="Garbe J."/>
            <person name="Badalamenti J.P."/>
            <person name="Herman A."/>
            <person name="Mangelson H."/>
            <person name="Liachko I."/>
            <person name="Sullivan S."/>
            <person name="Sone E.D."/>
            <person name="Koren S."/>
            <person name="Silverstein K.A.T."/>
            <person name="Beckman K.B."/>
            <person name="Gohl D.M."/>
        </authorList>
    </citation>
    <scope>NUCLEOTIDE SEQUENCE</scope>
    <source>
        <strain evidence="1">Duluth1</strain>
        <tissue evidence="1">Whole animal</tissue>
    </source>
</reference>
<dbReference type="EMBL" id="JAIWYP010000002">
    <property type="protein sequence ID" value="KAH3873132.1"/>
    <property type="molecule type" value="Genomic_DNA"/>
</dbReference>
<dbReference type="Proteomes" id="UP000828390">
    <property type="component" value="Unassembled WGS sequence"/>
</dbReference>
<comment type="caution">
    <text evidence="1">The sequence shown here is derived from an EMBL/GenBank/DDBJ whole genome shotgun (WGS) entry which is preliminary data.</text>
</comment>
<proteinExistence type="predicted"/>
<accession>A0A9D4MCT6</accession>
<keyword evidence="2" id="KW-1185">Reference proteome</keyword>
<evidence type="ECO:0000313" key="1">
    <source>
        <dbReference type="EMBL" id="KAH3873132.1"/>
    </source>
</evidence>
<protein>
    <submittedName>
        <fullName evidence="1">Uncharacterized protein</fullName>
    </submittedName>
</protein>
<evidence type="ECO:0000313" key="2">
    <source>
        <dbReference type="Proteomes" id="UP000828390"/>
    </source>
</evidence>
<organism evidence="1 2">
    <name type="scientific">Dreissena polymorpha</name>
    <name type="common">Zebra mussel</name>
    <name type="synonym">Mytilus polymorpha</name>
    <dbReference type="NCBI Taxonomy" id="45954"/>
    <lineage>
        <taxon>Eukaryota</taxon>
        <taxon>Metazoa</taxon>
        <taxon>Spiralia</taxon>
        <taxon>Lophotrochozoa</taxon>
        <taxon>Mollusca</taxon>
        <taxon>Bivalvia</taxon>
        <taxon>Autobranchia</taxon>
        <taxon>Heteroconchia</taxon>
        <taxon>Euheterodonta</taxon>
        <taxon>Imparidentia</taxon>
        <taxon>Neoheterodontei</taxon>
        <taxon>Myida</taxon>
        <taxon>Dreissenoidea</taxon>
        <taxon>Dreissenidae</taxon>
        <taxon>Dreissena</taxon>
    </lineage>
</organism>
<sequence length="58" mass="6681">MTQVVESFKEARLPTHLLTTMKAVTKVGTWNVRTMYETEKEAHVENEMKRDSSQVLGI</sequence>
<dbReference type="AlphaFoldDB" id="A0A9D4MCT6"/>
<name>A0A9D4MCT6_DREPO</name>
<reference evidence="1" key="2">
    <citation type="submission" date="2020-11" db="EMBL/GenBank/DDBJ databases">
        <authorList>
            <person name="McCartney M.A."/>
            <person name="Auch B."/>
            <person name="Kono T."/>
            <person name="Mallez S."/>
            <person name="Becker A."/>
            <person name="Gohl D.M."/>
            <person name="Silverstein K.A.T."/>
            <person name="Koren S."/>
            <person name="Bechman K.B."/>
            <person name="Herman A."/>
            <person name="Abrahante J.E."/>
            <person name="Garbe J."/>
        </authorList>
    </citation>
    <scope>NUCLEOTIDE SEQUENCE</scope>
    <source>
        <strain evidence="1">Duluth1</strain>
        <tissue evidence="1">Whole animal</tissue>
    </source>
</reference>
<gene>
    <name evidence="1" type="ORF">DPMN_036359</name>
</gene>